<name>A0ABD1DEB1_CULPP</name>
<dbReference type="EMBL" id="JBEHCU010006052">
    <property type="protein sequence ID" value="KAL1398019.1"/>
    <property type="molecule type" value="Genomic_DNA"/>
</dbReference>
<comment type="caution">
    <text evidence="1">The sequence shown here is derived from an EMBL/GenBank/DDBJ whole genome shotgun (WGS) entry which is preliminary data.</text>
</comment>
<organism evidence="1 2">
    <name type="scientific">Culex pipiens pipiens</name>
    <name type="common">Northern house mosquito</name>
    <dbReference type="NCBI Taxonomy" id="38569"/>
    <lineage>
        <taxon>Eukaryota</taxon>
        <taxon>Metazoa</taxon>
        <taxon>Ecdysozoa</taxon>
        <taxon>Arthropoda</taxon>
        <taxon>Hexapoda</taxon>
        <taxon>Insecta</taxon>
        <taxon>Pterygota</taxon>
        <taxon>Neoptera</taxon>
        <taxon>Endopterygota</taxon>
        <taxon>Diptera</taxon>
        <taxon>Nematocera</taxon>
        <taxon>Culicoidea</taxon>
        <taxon>Culicidae</taxon>
        <taxon>Culicinae</taxon>
        <taxon>Culicini</taxon>
        <taxon>Culex</taxon>
        <taxon>Culex</taxon>
    </lineage>
</organism>
<evidence type="ECO:0008006" key="3">
    <source>
        <dbReference type="Google" id="ProtNLM"/>
    </source>
</evidence>
<sequence length="107" mass="12234">MKVHGPQGLFQCEKCPKTFITKRAILRSICVFIQERNHINATNGNKAFNSTGKCLIDIHHLQRHVRVHTGQRPYFCHILLSRAPLSECALREHLKTHIPDRQAAESA</sequence>
<gene>
    <name evidence="1" type="ORF">pipiens_009286</name>
</gene>
<evidence type="ECO:0000313" key="2">
    <source>
        <dbReference type="Proteomes" id="UP001562425"/>
    </source>
</evidence>
<evidence type="ECO:0000313" key="1">
    <source>
        <dbReference type="EMBL" id="KAL1398019.1"/>
    </source>
</evidence>
<protein>
    <recommendedName>
        <fullName evidence="3">C2H2-type domain-containing protein</fullName>
    </recommendedName>
</protein>
<dbReference type="Gene3D" id="3.30.160.60">
    <property type="entry name" value="Classic Zinc Finger"/>
    <property type="match status" value="1"/>
</dbReference>
<dbReference type="AlphaFoldDB" id="A0ABD1DEB1"/>
<accession>A0ABD1DEB1</accession>
<proteinExistence type="predicted"/>
<dbReference type="InterPro" id="IPR036236">
    <property type="entry name" value="Znf_C2H2_sf"/>
</dbReference>
<reference evidence="1 2" key="1">
    <citation type="submission" date="2024-05" db="EMBL/GenBank/DDBJ databases">
        <title>Culex pipiens pipiens assembly and annotation.</title>
        <authorList>
            <person name="Alout H."/>
            <person name="Durand T."/>
        </authorList>
    </citation>
    <scope>NUCLEOTIDE SEQUENCE [LARGE SCALE GENOMIC DNA]</scope>
    <source>
        <strain evidence="1">HA-2024</strain>
        <tissue evidence="1">Whole body</tissue>
    </source>
</reference>
<dbReference type="Proteomes" id="UP001562425">
    <property type="component" value="Unassembled WGS sequence"/>
</dbReference>
<keyword evidence="2" id="KW-1185">Reference proteome</keyword>
<dbReference type="SUPFAM" id="SSF57667">
    <property type="entry name" value="beta-beta-alpha zinc fingers"/>
    <property type="match status" value="1"/>
</dbReference>